<feature type="domain" description="Acyl-CoA oxidase/dehydrogenase middle" evidence="10">
    <location>
        <begin position="123"/>
        <end position="217"/>
    </location>
</feature>
<dbReference type="InterPro" id="IPR006091">
    <property type="entry name" value="Acyl-CoA_Oxase/DH_mid-dom"/>
</dbReference>
<evidence type="ECO:0000256" key="2">
    <source>
        <dbReference type="ARBA" id="ARBA00009347"/>
    </source>
</evidence>
<comment type="cofactor">
    <cofactor evidence="1 8">
        <name>FAD</name>
        <dbReference type="ChEBI" id="CHEBI:57692"/>
    </cofactor>
</comment>
<keyword evidence="5 8" id="KW-0560">Oxidoreductase</keyword>
<dbReference type="InterPro" id="IPR009100">
    <property type="entry name" value="AcylCoA_DH/oxidase_NM_dom_sf"/>
</dbReference>
<evidence type="ECO:0000313" key="12">
    <source>
        <dbReference type="EMBL" id="CAA9550844.1"/>
    </source>
</evidence>
<dbReference type="FunFam" id="1.10.540.10:FF:000002">
    <property type="entry name" value="Acyl-CoA dehydrogenase FadE19"/>
    <property type="match status" value="1"/>
</dbReference>
<dbReference type="Gene3D" id="1.20.140.10">
    <property type="entry name" value="Butyryl-CoA Dehydrogenase, subunit A, domain 3"/>
    <property type="match status" value="1"/>
</dbReference>
<evidence type="ECO:0000256" key="4">
    <source>
        <dbReference type="ARBA" id="ARBA00022827"/>
    </source>
</evidence>
<dbReference type="InterPro" id="IPR036250">
    <property type="entry name" value="AcylCo_DH-like_C"/>
</dbReference>
<comment type="similarity">
    <text evidence="2 8">Belongs to the acyl-CoA dehydrogenase family.</text>
</comment>
<dbReference type="AlphaFoldDB" id="A0A6J4UJ47"/>
<dbReference type="EMBL" id="CADCWE010000192">
    <property type="protein sequence ID" value="CAA9550844.1"/>
    <property type="molecule type" value="Genomic_DNA"/>
</dbReference>
<sequence length="405" mass="44345">MNFELTDEQIQVRDMVREFAGREVAPFIQEWDAKGEFHRDVLTKMGELGILGLPIPEEYGGSGFDYVSLALACDELEYVDTFLRVVMSVHVGLNSLALLQWGTEEQKQRWLVPQAKGEKIATFGLTEPNAGSDAGAIESVAKRDGDGYLLNGAKMWISLAAVADHFLVFASVDRAQKHKGLTAFVIERGMEGFTTATIKGKLGVRAGNTGELAFNNVRVPLENRIGDEGEGFKIAMSCIDQGRFTVGAGAVGLTRACLDASVAYANQRQAFGAPIGKLQLVQQMIAKMVAGHQASRLLTMQAAELKNRGIRNTRETSLMKWYGCDVALQSADDAIQIHGSYGFSNEYPVERFWRNSRGAVIYEGTREVHTILQAEYALGYRQDKPLRCPQPPAVGYEDPTALAAG</sequence>
<feature type="domain" description="Acyl-CoA dehydrogenase/oxidase N-terminal" evidence="11">
    <location>
        <begin position="6"/>
        <end position="118"/>
    </location>
</feature>
<dbReference type="InterPro" id="IPR009075">
    <property type="entry name" value="AcylCo_DH/oxidase_C"/>
</dbReference>
<dbReference type="FunFam" id="1.20.140.10:FF:000004">
    <property type="entry name" value="Acyl-CoA dehydrogenase FadE25"/>
    <property type="match status" value="1"/>
</dbReference>
<evidence type="ECO:0000256" key="7">
    <source>
        <dbReference type="ARBA" id="ARBA00072305"/>
    </source>
</evidence>
<dbReference type="PANTHER" id="PTHR43884">
    <property type="entry name" value="ACYL-COA DEHYDROGENASE"/>
    <property type="match status" value="1"/>
</dbReference>
<dbReference type="GO" id="GO:0003995">
    <property type="term" value="F:acyl-CoA dehydrogenase activity"/>
    <property type="evidence" value="ECO:0007669"/>
    <property type="project" value="InterPro"/>
</dbReference>
<dbReference type="InterPro" id="IPR046373">
    <property type="entry name" value="Acyl-CoA_Oxase/DH_mid-dom_sf"/>
</dbReference>
<evidence type="ECO:0000259" key="9">
    <source>
        <dbReference type="Pfam" id="PF00441"/>
    </source>
</evidence>
<dbReference type="PROSITE" id="PS00072">
    <property type="entry name" value="ACYL_COA_DH_1"/>
    <property type="match status" value="1"/>
</dbReference>
<keyword evidence="3 8" id="KW-0285">Flavoprotein</keyword>
<evidence type="ECO:0000256" key="3">
    <source>
        <dbReference type="ARBA" id="ARBA00022630"/>
    </source>
</evidence>
<dbReference type="PANTHER" id="PTHR43884:SF12">
    <property type="entry name" value="ISOVALERYL-COA DEHYDROGENASE, MITOCHONDRIAL-RELATED"/>
    <property type="match status" value="1"/>
</dbReference>
<name>A0A6J4UJ47_9BACT</name>
<reference evidence="12" key="1">
    <citation type="submission" date="2020-02" db="EMBL/GenBank/DDBJ databases">
        <authorList>
            <person name="Meier V. D."/>
        </authorList>
    </citation>
    <scope>NUCLEOTIDE SEQUENCE</scope>
    <source>
        <strain evidence="12">AVDCRST_MAG73</strain>
    </source>
</reference>
<dbReference type="Gene3D" id="1.10.540.10">
    <property type="entry name" value="Acyl-CoA dehydrogenase/oxidase, N-terminal domain"/>
    <property type="match status" value="1"/>
</dbReference>
<dbReference type="Pfam" id="PF02770">
    <property type="entry name" value="Acyl-CoA_dh_M"/>
    <property type="match status" value="1"/>
</dbReference>
<dbReference type="PROSITE" id="PS00073">
    <property type="entry name" value="ACYL_COA_DH_2"/>
    <property type="match status" value="1"/>
</dbReference>
<evidence type="ECO:0000259" key="10">
    <source>
        <dbReference type="Pfam" id="PF02770"/>
    </source>
</evidence>
<dbReference type="EC" id="1.3.8.10" evidence="6"/>
<evidence type="ECO:0000256" key="1">
    <source>
        <dbReference type="ARBA" id="ARBA00001974"/>
    </source>
</evidence>
<dbReference type="InterPro" id="IPR006089">
    <property type="entry name" value="Acyl-CoA_DH_CS"/>
</dbReference>
<dbReference type="Gene3D" id="2.40.110.10">
    <property type="entry name" value="Butyryl-CoA Dehydrogenase, subunit A, domain 2"/>
    <property type="match status" value="1"/>
</dbReference>
<accession>A0A6J4UJ47</accession>
<dbReference type="SUPFAM" id="SSF56645">
    <property type="entry name" value="Acyl-CoA dehydrogenase NM domain-like"/>
    <property type="match status" value="1"/>
</dbReference>
<dbReference type="Pfam" id="PF00441">
    <property type="entry name" value="Acyl-CoA_dh_1"/>
    <property type="match status" value="1"/>
</dbReference>
<dbReference type="GO" id="GO:0050660">
    <property type="term" value="F:flavin adenine dinucleotide binding"/>
    <property type="evidence" value="ECO:0007669"/>
    <property type="project" value="InterPro"/>
</dbReference>
<feature type="domain" description="Acyl-CoA dehydrogenase/oxidase C-terminal" evidence="9">
    <location>
        <begin position="229"/>
        <end position="374"/>
    </location>
</feature>
<keyword evidence="4 8" id="KW-0274">FAD</keyword>
<dbReference type="InterPro" id="IPR013786">
    <property type="entry name" value="AcylCoA_DH/ox_N"/>
</dbReference>
<protein>
    <recommendedName>
        <fullName evidence="7">Cyclohex-1-ene-1-carbonyl-CoA dehydrogenase</fullName>
        <ecNumber evidence="6">1.3.8.10</ecNumber>
    </recommendedName>
</protein>
<evidence type="ECO:0000256" key="8">
    <source>
        <dbReference type="RuleBase" id="RU362125"/>
    </source>
</evidence>
<dbReference type="Pfam" id="PF02771">
    <property type="entry name" value="Acyl-CoA_dh_N"/>
    <property type="match status" value="1"/>
</dbReference>
<proteinExistence type="inferred from homology"/>
<dbReference type="FunFam" id="2.40.110.10:FF:000001">
    <property type="entry name" value="Acyl-CoA dehydrogenase, mitochondrial"/>
    <property type="match status" value="1"/>
</dbReference>
<evidence type="ECO:0000256" key="5">
    <source>
        <dbReference type="ARBA" id="ARBA00023002"/>
    </source>
</evidence>
<evidence type="ECO:0000256" key="6">
    <source>
        <dbReference type="ARBA" id="ARBA00066362"/>
    </source>
</evidence>
<evidence type="ECO:0000259" key="11">
    <source>
        <dbReference type="Pfam" id="PF02771"/>
    </source>
</evidence>
<dbReference type="InterPro" id="IPR037069">
    <property type="entry name" value="AcylCoA_DH/ox_N_sf"/>
</dbReference>
<dbReference type="SUPFAM" id="SSF47203">
    <property type="entry name" value="Acyl-CoA dehydrogenase C-terminal domain-like"/>
    <property type="match status" value="1"/>
</dbReference>
<gene>
    <name evidence="12" type="ORF">AVDCRST_MAG73-2900</name>
</gene>
<organism evidence="12">
    <name type="scientific">uncultured Thermomicrobiales bacterium</name>
    <dbReference type="NCBI Taxonomy" id="1645740"/>
    <lineage>
        <taxon>Bacteria</taxon>
        <taxon>Pseudomonadati</taxon>
        <taxon>Thermomicrobiota</taxon>
        <taxon>Thermomicrobia</taxon>
        <taxon>Thermomicrobiales</taxon>
        <taxon>environmental samples</taxon>
    </lineage>
</organism>